<accession>A0A3N1D375</accession>
<comment type="subunit">
    <text evidence="2">Homotetramer.</text>
</comment>
<comment type="similarity">
    <text evidence="1">Belongs to the C/M/P thioester hydrolase family.</text>
</comment>
<dbReference type="CDD" id="cd03444">
    <property type="entry name" value="Thioesterase_II_repeat1"/>
    <property type="match status" value="1"/>
</dbReference>
<evidence type="ECO:0000256" key="3">
    <source>
        <dbReference type="ARBA" id="ARBA00022801"/>
    </source>
</evidence>
<comment type="catalytic activity">
    <reaction evidence="5">
        <text>a fatty acyl-CoA + H2O = a fatty acid + CoA + H(+)</text>
        <dbReference type="Rhea" id="RHEA:16781"/>
        <dbReference type="ChEBI" id="CHEBI:15377"/>
        <dbReference type="ChEBI" id="CHEBI:15378"/>
        <dbReference type="ChEBI" id="CHEBI:28868"/>
        <dbReference type="ChEBI" id="CHEBI:57287"/>
        <dbReference type="ChEBI" id="CHEBI:77636"/>
        <dbReference type="EC" id="3.1.2.20"/>
    </reaction>
    <physiologicalReaction direction="left-to-right" evidence="5">
        <dbReference type="Rhea" id="RHEA:16782"/>
    </physiologicalReaction>
</comment>
<organism evidence="10 11">
    <name type="scientific">Actinocorallia herbida</name>
    <dbReference type="NCBI Taxonomy" id="58109"/>
    <lineage>
        <taxon>Bacteria</taxon>
        <taxon>Bacillati</taxon>
        <taxon>Actinomycetota</taxon>
        <taxon>Actinomycetes</taxon>
        <taxon>Streptosporangiales</taxon>
        <taxon>Thermomonosporaceae</taxon>
        <taxon>Actinocorallia</taxon>
    </lineage>
</organism>
<evidence type="ECO:0000256" key="4">
    <source>
        <dbReference type="ARBA" id="ARBA00023098"/>
    </source>
</evidence>
<dbReference type="CDD" id="cd03445">
    <property type="entry name" value="Thioesterase_II_repeat2"/>
    <property type="match status" value="1"/>
</dbReference>
<dbReference type="GO" id="GO:0009062">
    <property type="term" value="P:fatty acid catabolic process"/>
    <property type="evidence" value="ECO:0007669"/>
    <property type="project" value="TreeGrafter"/>
</dbReference>
<evidence type="ECO:0000259" key="8">
    <source>
        <dbReference type="Pfam" id="PF02551"/>
    </source>
</evidence>
<evidence type="ECO:0000256" key="5">
    <source>
        <dbReference type="ARBA" id="ARBA00050943"/>
    </source>
</evidence>
<keyword evidence="11" id="KW-1185">Reference proteome</keyword>
<dbReference type="OrthoDB" id="9781019at2"/>
<keyword evidence="3" id="KW-0378">Hydrolase</keyword>
<evidence type="ECO:0000256" key="2">
    <source>
        <dbReference type="ARBA" id="ARBA00011881"/>
    </source>
</evidence>
<dbReference type="AlphaFoldDB" id="A0A3N1D375"/>
<dbReference type="PANTHER" id="PTHR11066">
    <property type="entry name" value="ACYL-COA THIOESTERASE"/>
    <property type="match status" value="1"/>
</dbReference>
<reference evidence="10 11" key="1">
    <citation type="submission" date="2018-11" db="EMBL/GenBank/DDBJ databases">
        <title>Sequencing the genomes of 1000 actinobacteria strains.</title>
        <authorList>
            <person name="Klenk H.-P."/>
        </authorList>
    </citation>
    <scope>NUCLEOTIDE SEQUENCE [LARGE SCALE GENOMIC DNA]</scope>
    <source>
        <strain evidence="10 11">DSM 44254</strain>
    </source>
</reference>
<evidence type="ECO:0000313" key="10">
    <source>
        <dbReference type="EMBL" id="ROO87950.1"/>
    </source>
</evidence>
<dbReference type="RefSeq" id="WP_123667174.1">
    <property type="nucleotide sequence ID" value="NZ_RJKE01000001.1"/>
</dbReference>
<comment type="caution">
    <text evidence="10">The sequence shown here is derived from an EMBL/GenBank/DDBJ whole genome shotgun (WGS) entry which is preliminary data.</text>
</comment>
<evidence type="ECO:0000313" key="11">
    <source>
        <dbReference type="Proteomes" id="UP000272400"/>
    </source>
</evidence>
<dbReference type="InterPro" id="IPR003703">
    <property type="entry name" value="Acyl_CoA_thio"/>
</dbReference>
<evidence type="ECO:0000259" key="9">
    <source>
        <dbReference type="Pfam" id="PF13622"/>
    </source>
</evidence>
<feature type="domain" description="Acyl-CoA thioesterase-like N-terminal HotDog" evidence="9">
    <location>
        <begin position="27"/>
        <end position="109"/>
    </location>
</feature>
<dbReference type="InterPro" id="IPR025652">
    <property type="entry name" value="TesB_C"/>
</dbReference>
<sequence length="281" mass="31385">MTEAIDRLVAMLDLKPVDRDVYSGESPADPVQRLYGGQVVAQALRAASGTVPSDRLPHSLHGYFLSPGRPLVSVTYRVDRIRDGRSFSHRRVTACQEDRELFTTSVSFHVPEVGFAHEDPLPDVQGPEALVPLEEELRDRLGDAVPPLSRSEAFDLRYTEPLRWSPQDVEPLPGRSRLWIRARGVLPDDEVLHRCLFAYVSDLASLDAVRRPHTPLWGPTRFTVTSLDHSLWFHRSVRVDEWLLIDQHSPVAGEGRGLASSKVFTADGTVVAGIAQEGLFR</sequence>
<evidence type="ECO:0000256" key="6">
    <source>
        <dbReference type="ARBA" id="ARBA00071120"/>
    </source>
</evidence>
<name>A0A3N1D375_9ACTN</name>
<evidence type="ECO:0000256" key="1">
    <source>
        <dbReference type="ARBA" id="ARBA00006538"/>
    </source>
</evidence>
<dbReference type="Pfam" id="PF02551">
    <property type="entry name" value="Acyl_CoA_thio"/>
    <property type="match status" value="1"/>
</dbReference>
<keyword evidence="4" id="KW-0443">Lipid metabolism</keyword>
<dbReference type="GO" id="GO:0006637">
    <property type="term" value="P:acyl-CoA metabolic process"/>
    <property type="evidence" value="ECO:0007669"/>
    <property type="project" value="InterPro"/>
</dbReference>
<dbReference type="EMBL" id="RJKE01000001">
    <property type="protein sequence ID" value="ROO87950.1"/>
    <property type="molecule type" value="Genomic_DNA"/>
</dbReference>
<evidence type="ECO:0000256" key="7">
    <source>
        <dbReference type="ARBA" id="ARBA00079653"/>
    </source>
</evidence>
<dbReference type="Pfam" id="PF13622">
    <property type="entry name" value="4HBT_3"/>
    <property type="match status" value="1"/>
</dbReference>
<dbReference type="InterPro" id="IPR042171">
    <property type="entry name" value="Acyl-CoA_hotdog"/>
</dbReference>
<dbReference type="Gene3D" id="2.40.160.210">
    <property type="entry name" value="Acyl-CoA thioesterase, double hotdog domain"/>
    <property type="match status" value="1"/>
</dbReference>
<dbReference type="Proteomes" id="UP000272400">
    <property type="component" value="Unassembled WGS sequence"/>
</dbReference>
<dbReference type="FunFam" id="2.40.160.210:FF:000001">
    <property type="entry name" value="Acyl-CoA thioesterase II"/>
    <property type="match status" value="1"/>
</dbReference>
<dbReference type="SUPFAM" id="SSF54637">
    <property type="entry name" value="Thioesterase/thiol ester dehydrase-isomerase"/>
    <property type="match status" value="2"/>
</dbReference>
<dbReference type="PANTHER" id="PTHR11066:SF34">
    <property type="entry name" value="ACYL-COENZYME A THIOESTERASE 8"/>
    <property type="match status" value="1"/>
</dbReference>
<gene>
    <name evidence="10" type="ORF">EDD29_5599</name>
</gene>
<dbReference type="InterPro" id="IPR029069">
    <property type="entry name" value="HotDog_dom_sf"/>
</dbReference>
<proteinExistence type="inferred from homology"/>
<dbReference type="InterPro" id="IPR049449">
    <property type="entry name" value="TesB_ACOT8-like_N"/>
</dbReference>
<protein>
    <recommendedName>
        <fullName evidence="6">Acyl-CoA thioesterase 2</fullName>
    </recommendedName>
    <alternativeName>
        <fullName evidence="7">Thioesterase II</fullName>
    </alternativeName>
</protein>
<feature type="domain" description="Acyl-CoA thioesterase 2 C-terminal" evidence="8">
    <location>
        <begin position="175"/>
        <end position="279"/>
    </location>
</feature>
<dbReference type="GO" id="GO:0047617">
    <property type="term" value="F:fatty acyl-CoA hydrolase activity"/>
    <property type="evidence" value="ECO:0007669"/>
    <property type="project" value="UniProtKB-EC"/>
</dbReference>